<sequence length="96" mass="11418">MPLKTSPEKRRQMEALVEQYHPALHPLPREEAEQLGHSREVIRVRLCALHMPELTAHEVWVMQELGEVCHLEIKKIRTLLAARHREWIDLAYPWLK</sequence>
<evidence type="ECO:0000313" key="1">
    <source>
        <dbReference type="EMBL" id="GEM48344.1"/>
    </source>
</evidence>
<dbReference type="Proteomes" id="UP000321306">
    <property type="component" value="Unassembled WGS sequence"/>
</dbReference>
<keyword evidence="2" id="KW-1185">Reference proteome</keyword>
<protein>
    <submittedName>
        <fullName evidence="1">Uncharacterized protein</fullName>
    </submittedName>
</protein>
<comment type="caution">
    <text evidence="1">The sequence shown here is derived from an EMBL/GenBank/DDBJ whole genome shotgun (WGS) entry which is preliminary data.</text>
</comment>
<evidence type="ECO:0000313" key="2">
    <source>
        <dbReference type="Proteomes" id="UP000321306"/>
    </source>
</evidence>
<gene>
    <name evidence="1" type="ORF">DC3_39790</name>
</gene>
<organism evidence="1 2">
    <name type="scientific">Deinococcus cellulosilyticus (strain DSM 18568 / NBRC 106333 / KACC 11606 / 5516J-15)</name>
    <dbReference type="NCBI Taxonomy" id="1223518"/>
    <lineage>
        <taxon>Bacteria</taxon>
        <taxon>Thermotogati</taxon>
        <taxon>Deinococcota</taxon>
        <taxon>Deinococci</taxon>
        <taxon>Deinococcales</taxon>
        <taxon>Deinococcaceae</taxon>
        <taxon>Deinococcus</taxon>
    </lineage>
</organism>
<reference evidence="1 2" key="1">
    <citation type="submission" date="2019-07" db="EMBL/GenBank/DDBJ databases">
        <title>Whole genome shotgun sequence of Deinococcus cellulosilyticus NBRC 106333.</title>
        <authorList>
            <person name="Hosoyama A."/>
            <person name="Uohara A."/>
            <person name="Ohji S."/>
            <person name="Ichikawa N."/>
        </authorList>
    </citation>
    <scope>NUCLEOTIDE SEQUENCE [LARGE SCALE GENOMIC DNA]</scope>
    <source>
        <strain evidence="1 2">NBRC 106333</strain>
    </source>
</reference>
<name>A0A511N673_DEIC1</name>
<dbReference type="RefSeq" id="WP_146887355.1">
    <property type="nucleotide sequence ID" value="NZ_BJXB01000020.1"/>
</dbReference>
<dbReference type="EMBL" id="BJXB01000020">
    <property type="protein sequence ID" value="GEM48344.1"/>
    <property type="molecule type" value="Genomic_DNA"/>
</dbReference>
<dbReference type="AlphaFoldDB" id="A0A511N673"/>
<proteinExistence type="predicted"/>
<accession>A0A511N673</accession>
<dbReference type="OrthoDB" id="9861998at2"/>